<dbReference type="Pfam" id="PF04280">
    <property type="entry name" value="Tim44"/>
    <property type="match status" value="1"/>
</dbReference>
<evidence type="ECO:0000256" key="6">
    <source>
        <dbReference type="ARBA" id="ARBA00038073"/>
    </source>
</evidence>
<dbReference type="GO" id="GO:0005840">
    <property type="term" value="C:ribosome"/>
    <property type="evidence" value="ECO:0007669"/>
    <property type="project" value="UniProtKB-KW"/>
</dbReference>
<evidence type="ECO:0000256" key="4">
    <source>
        <dbReference type="ARBA" id="ARBA00023128"/>
    </source>
</evidence>
<keyword evidence="2" id="KW-0809">Transit peptide</keyword>
<proteinExistence type="inferred from homology"/>
<evidence type="ECO:0000313" key="11">
    <source>
        <dbReference type="Proteomes" id="UP000813427"/>
    </source>
</evidence>
<dbReference type="GO" id="GO:1990904">
    <property type="term" value="C:ribonucleoprotein complex"/>
    <property type="evidence" value="ECO:0007669"/>
    <property type="project" value="UniProtKB-KW"/>
</dbReference>
<name>A0A8K0W7Y6_9HYPO</name>
<evidence type="ECO:0000256" key="3">
    <source>
        <dbReference type="ARBA" id="ARBA00022980"/>
    </source>
</evidence>
<evidence type="ECO:0000256" key="2">
    <source>
        <dbReference type="ARBA" id="ARBA00022946"/>
    </source>
</evidence>
<dbReference type="InterPro" id="IPR051975">
    <property type="entry name" value="mtLSU_mL45"/>
</dbReference>
<reference evidence="10" key="1">
    <citation type="journal article" date="2021" name="Nat. Commun.">
        <title>Genetic determinants of endophytism in the Arabidopsis root mycobiome.</title>
        <authorList>
            <person name="Mesny F."/>
            <person name="Miyauchi S."/>
            <person name="Thiergart T."/>
            <person name="Pickel B."/>
            <person name="Atanasova L."/>
            <person name="Karlsson M."/>
            <person name="Huettel B."/>
            <person name="Barry K.W."/>
            <person name="Haridas S."/>
            <person name="Chen C."/>
            <person name="Bauer D."/>
            <person name="Andreopoulos W."/>
            <person name="Pangilinan J."/>
            <person name="LaButti K."/>
            <person name="Riley R."/>
            <person name="Lipzen A."/>
            <person name="Clum A."/>
            <person name="Drula E."/>
            <person name="Henrissat B."/>
            <person name="Kohler A."/>
            <person name="Grigoriev I.V."/>
            <person name="Martin F.M."/>
            <person name="Hacquard S."/>
        </authorList>
    </citation>
    <scope>NUCLEOTIDE SEQUENCE</scope>
    <source>
        <strain evidence="10">MPI-SDFR-AT-0068</strain>
    </source>
</reference>
<keyword evidence="4" id="KW-0496">Mitochondrion</keyword>
<comment type="subcellular location">
    <subcellularLocation>
        <location evidence="1">Mitochondrion</location>
    </subcellularLocation>
</comment>
<dbReference type="PANTHER" id="PTHR28554">
    <property type="entry name" value="39S RIBOSOMAL PROTEIN L45, MITOCHONDRIAL"/>
    <property type="match status" value="1"/>
</dbReference>
<comment type="caution">
    <text evidence="10">The sequence shown here is derived from an EMBL/GenBank/DDBJ whole genome shotgun (WGS) entry which is preliminary data.</text>
</comment>
<dbReference type="Proteomes" id="UP000813427">
    <property type="component" value="Unassembled WGS sequence"/>
</dbReference>
<evidence type="ECO:0000256" key="8">
    <source>
        <dbReference type="ARBA" id="ARBA00043031"/>
    </source>
</evidence>
<evidence type="ECO:0000313" key="10">
    <source>
        <dbReference type="EMBL" id="KAH7236275.1"/>
    </source>
</evidence>
<dbReference type="OrthoDB" id="19619at2759"/>
<dbReference type="AlphaFoldDB" id="A0A8K0W7Y6"/>
<dbReference type="SUPFAM" id="SSF54427">
    <property type="entry name" value="NTF2-like"/>
    <property type="match status" value="1"/>
</dbReference>
<evidence type="ECO:0000259" key="9">
    <source>
        <dbReference type="Pfam" id="PF04280"/>
    </source>
</evidence>
<keyword evidence="5" id="KW-0687">Ribonucleoprotein</keyword>
<keyword evidence="3" id="KW-0689">Ribosomal protein</keyword>
<evidence type="ECO:0000256" key="7">
    <source>
        <dbReference type="ARBA" id="ARBA00039448"/>
    </source>
</evidence>
<keyword evidence="11" id="KW-1185">Reference proteome</keyword>
<comment type="similarity">
    <text evidence="6">Belongs to the mitochondrion-specific ribosomal protein mL45 family.</text>
</comment>
<dbReference type="EMBL" id="JAGPXF010000007">
    <property type="protein sequence ID" value="KAH7236275.1"/>
    <property type="molecule type" value="Genomic_DNA"/>
</dbReference>
<protein>
    <recommendedName>
        <fullName evidence="7">Large ribosomal subunit protein mL45</fullName>
    </recommendedName>
    <alternativeName>
        <fullName evidence="8">39S ribosomal protein L45, mitochondrial</fullName>
    </alternativeName>
</protein>
<dbReference type="Gene3D" id="3.10.450.240">
    <property type="match status" value="1"/>
</dbReference>
<dbReference type="InterPro" id="IPR032710">
    <property type="entry name" value="NTF2-like_dom_sf"/>
</dbReference>
<dbReference type="PANTHER" id="PTHR28554:SF1">
    <property type="entry name" value="LARGE RIBOSOMAL SUBUNIT PROTEIN ML45"/>
    <property type="match status" value="1"/>
</dbReference>
<evidence type="ECO:0000256" key="5">
    <source>
        <dbReference type="ARBA" id="ARBA00023274"/>
    </source>
</evidence>
<accession>A0A8K0W7Y6</accession>
<organism evidence="10 11">
    <name type="scientific">Fusarium tricinctum</name>
    <dbReference type="NCBI Taxonomy" id="61284"/>
    <lineage>
        <taxon>Eukaryota</taxon>
        <taxon>Fungi</taxon>
        <taxon>Dikarya</taxon>
        <taxon>Ascomycota</taxon>
        <taxon>Pezizomycotina</taxon>
        <taxon>Sordariomycetes</taxon>
        <taxon>Hypocreomycetidae</taxon>
        <taxon>Hypocreales</taxon>
        <taxon>Nectriaceae</taxon>
        <taxon>Fusarium</taxon>
        <taxon>Fusarium tricinctum species complex</taxon>
    </lineage>
</organism>
<sequence>MSSSAMALRPAVLRRSVLGATRLQCRYISMPSKGKMLREMQRAAMKDAKKTDTQSMSAMQKKANEEYFKFGGGPLFPGTFVALPLSRYPSGVSNFLNYSWYRLRSWGIEYMSLLQFKLKSMPGWTTRPKWKIGRGKIAPTAKNMYMEMLEAFAAGDKATINDLCLGQFSKKLTAAIDRRNPAERVTFELVKLNKTLLYPRVLAHQVHNINPHDKDNSTQQAVVAIASTQRVAKFKKATGELIPGSTKVQDKMEYVVLSRQVNEKTFLSTPWRIWGTVPATTLEAFNEEQEWLMREQAQRAGWKGPTKPTK</sequence>
<evidence type="ECO:0000256" key="1">
    <source>
        <dbReference type="ARBA" id="ARBA00004173"/>
    </source>
</evidence>
<gene>
    <name evidence="10" type="ORF">BKA59DRAFT_459819</name>
</gene>
<dbReference type="GO" id="GO:0005739">
    <property type="term" value="C:mitochondrion"/>
    <property type="evidence" value="ECO:0007669"/>
    <property type="project" value="UniProtKB-SubCell"/>
</dbReference>
<dbReference type="InterPro" id="IPR007379">
    <property type="entry name" value="Tim44-like_dom"/>
</dbReference>
<feature type="domain" description="Tim44-like" evidence="9">
    <location>
        <begin position="140"/>
        <end position="275"/>
    </location>
</feature>